<feature type="domain" description="Mce/MlaD" evidence="3">
    <location>
        <begin position="51"/>
        <end position="126"/>
    </location>
</feature>
<keyword evidence="2" id="KW-0812">Transmembrane</keyword>
<name>A0A193LCP8_9GAMM</name>
<evidence type="ECO:0000259" key="3">
    <source>
        <dbReference type="Pfam" id="PF02470"/>
    </source>
</evidence>
<evidence type="ECO:0000313" key="5">
    <source>
        <dbReference type="Proteomes" id="UP000092695"/>
    </source>
</evidence>
<dbReference type="InterPro" id="IPR003399">
    <property type="entry name" value="Mce/MlaD"/>
</dbReference>
<dbReference type="AlphaFoldDB" id="A0A193LCP8"/>
<accession>A0A193LCP8</accession>
<evidence type="ECO:0000256" key="2">
    <source>
        <dbReference type="SAM" id="Phobius"/>
    </source>
</evidence>
<dbReference type="SUPFAM" id="SSF58104">
    <property type="entry name" value="Methyl-accepting chemotaxis protein (MCP) signaling domain"/>
    <property type="match status" value="1"/>
</dbReference>
<dbReference type="EMBL" id="CP016268">
    <property type="protein sequence ID" value="ANO50238.1"/>
    <property type="molecule type" value="Genomic_DNA"/>
</dbReference>
<keyword evidence="2" id="KW-0472">Membrane</keyword>
<feature type="transmembrane region" description="Helical" evidence="2">
    <location>
        <begin position="20"/>
        <end position="42"/>
    </location>
</feature>
<dbReference type="Proteomes" id="UP000092695">
    <property type="component" value="Chromosome"/>
</dbReference>
<keyword evidence="2" id="KW-1133">Transmembrane helix</keyword>
<evidence type="ECO:0000313" key="4">
    <source>
        <dbReference type="EMBL" id="ANO50238.1"/>
    </source>
</evidence>
<dbReference type="PANTHER" id="PTHR36698">
    <property type="entry name" value="BLL5892 PROTEIN"/>
    <property type="match status" value="1"/>
</dbReference>
<dbReference type="KEGG" id="woc:BA177_02510"/>
<gene>
    <name evidence="4" type="ORF">BA177_02510</name>
</gene>
<dbReference type="Gene3D" id="1.10.287.950">
    <property type="entry name" value="Methyl-accepting chemotaxis protein"/>
    <property type="match status" value="1"/>
</dbReference>
<organism evidence="4 5">
    <name type="scientific">Woeseia oceani</name>
    <dbReference type="NCBI Taxonomy" id="1548547"/>
    <lineage>
        <taxon>Bacteria</taxon>
        <taxon>Pseudomonadati</taxon>
        <taxon>Pseudomonadota</taxon>
        <taxon>Gammaproteobacteria</taxon>
        <taxon>Woeseiales</taxon>
        <taxon>Woeseiaceae</taxon>
        <taxon>Woeseia</taxon>
    </lineage>
</organism>
<keyword evidence="5" id="KW-1185">Reference proteome</keyword>
<dbReference type="STRING" id="1548547.BA177_02510"/>
<protein>
    <recommendedName>
        <fullName evidence="3">Mce/MlaD domain-containing protein</fullName>
    </recommendedName>
</protein>
<evidence type="ECO:0000256" key="1">
    <source>
        <dbReference type="SAM" id="MobiDB-lite"/>
    </source>
</evidence>
<feature type="region of interest" description="Disordered" evidence="1">
    <location>
        <begin position="307"/>
        <end position="329"/>
    </location>
</feature>
<sequence length="329" mass="35243">MTVAAAALQEALMDNKSSYTLAGAFVLVLGALFIWGILWIAAGGRPQSVNRYVVYMTESVSGLNVDSAVKYRGMQVGKVESIDIDHANPERIRLLLQVRDDTPITVDTMATLDYQGLTGLATVNLSGAASNSARLTRQGNEDYPVIRSEPSLFARLDSTTTDLIGSLILVSDNINALLDENNRENVAAALDNVAQLSANLAAQSERTQRIMDRVDASLANLQEASKHFPSLAEDARDSAQSITRMADRIHDASANLDAAAGQIATMVRQTGGDFAEFSAAALPEISAMLDELRITAEQLRAASEELAKDPSVLVYGRQPPEPGPGESRP</sequence>
<proteinExistence type="predicted"/>
<dbReference type="Pfam" id="PF02470">
    <property type="entry name" value="MlaD"/>
    <property type="match status" value="1"/>
</dbReference>
<dbReference type="PANTHER" id="PTHR36698:SF2">
    <property type="entry name" value="MCE_MLAD DOMAIN-CONTAINING PROTEIN"/>
    <property type="match status" value="1"/>
</dbReference>
<reference evidence="4 5" key="1">
    <citation type="submission" date="2016-06" db="EMBL/GenBank/DDBJ databases">
        <title>Complete genome sequence of a deep-branching marine Gamma Proteobacterium Woeseia oceani type strain XK5.</title>
        <authorList>
            <person name="Mu D."/>
            <person name="Du Z."/>
        </authorList>
    </citation>
    <scope>NUCLEOTIDE SEQUENCE [LARGE SCALE GENOMIC DNA]</scope>
    <source>
        <strain evidence="4 5">XK5</strain>
    </source>
</reference>